<dbReference type="GO" id="GO:0016020">
    <property type="term" value="C:membrane"/>
    <property type="evidence" value="ECO:0007669"/>
    <property type="project" value="TreeGrafter"/>
</dbReference>
<dbReference type="Pfam" id="PF00728">
    <property type="entry name" value="Glyco_hydro_20"/>
    <property type="match status" value="1"/>
</dbReference>
<dbReference type="GO" id="GO:0004563">
    <property type="term" value="F:beta-N-acetylhexosaminidase activity"/>
    <property type="evidence" value="ECO:0007669"/>
    <property type="project" value="UniProtKB-EC"/>
</dbReference>
<dbReference type="AlphaFoldDB" id="E2NA45"/>
<dbReference type="GO" id="GO:0005975">
    <property type="term" value="P:carbohydrate metabolic process"/>
    <property type="evidence" value="ECO:0007669"/>
    <property type="project" value="InterPro"/>
</dbReference>
<gene>
    <name evidence="6" type="ORF">BACCELL_01133</name>
</gene>
<dbReference type="EC" id="3.2.1.52" evidence="3"/>
<dbReference type="RefSeq" id="WP_007210519.1">
    <property type="nucleotide sequence ID" value="NZ_EQ973489.1"/>
</dbReference>
<dbReference type="InterPro" id="IPR025705">
    <property type="entry name" value="Beta_hexosaminidase_sua/sub"/>
</dbReference>
<comment type="catalytic activity">
    <reaction evidence="1">
        <text>Hydrolysis of terminal non-reducing N-acetyl-D-hexosamine residues in N-acetyl-beta-D-hexosaminides.</text>
        <dbReference type="EC" id="3.2.1.52"/>
    </reaction>
</comment>
<evidence type="ECO:0000313" key="6">
    <source>
        <dbReference type="EMBL" id="EEF91212.1"/>
    </source>
</evidence>
<dbReference type="GO" id="GO:0030203">
    <property type="term" value="P:glycosaminoglycan metabolic process"/>
    <property type="evidence" value="ECO:0007669"/>
    <property type="project" value="TreeGrafter"/>
</dbReference>
<sequence length="208" mass="24690">IKDKQLMNETGLEQYFVRRVADIIAAKGKTMIGWDEIVDAGVSPDKAVVMWWRHDRRYQLLKALESGYRVIMTPRRPMYGDFVQYSTHNVGRYWDGYNPIEDVFSFPRSIEHLFKGYESQIMGMQYSLWTERVADVKRLDFMVFPRLIALAEAAWTPAGRKDYSRFMRRLPFFLHWLDTKDIYYFDPFAPERRPEPTAPEKEDVLQNG</sequence>
<feature type="domain" description="Glycoside hydrolase family 20 catalytic" evidence="5">
    <location>
        <begin position="2"/>
        <end position="157"/>
    </location>
</feature>
<accession>E2NA45</accession>
<evidence type="ECO:0000256" key="3">
    <source>
        <dbReference type="ARBA" id="ARBA00012663"/>
    </source>
</evidence>
<evidence type="ECO:0000256" key="2">
    <source>
        <dbReference type="ARBA" id="ARBA00006285"/>
    </source>
</evidence>
<evidence type="ECO:0000256" key="1">
    <source>
        <dbReference type="ARBA" id="ARBA00001231"/>
    </source>
</evidence>
<dbReference type="EMBL" id="ACCH01000106">
    <property type="protein sequence ID" value="EEF91212.1"/>
    <property type="molecule type" value="Genomic_DNA"/>
</dbReference>
<reference evidence="6 7" key="1">
    <citation type="submission" date="2008-12" db="EMBL/GenBank/DDBJ databases">
        <authorList>
            <person name="Fulton L."/>
            <person name="Clifton S."/>
            <person name="Fulton B."/>
            <person name="Xu J."/>
            <person name="Minx P."/>
            <person name="Pepin K.H."/>
            <person name="Johnson M."/>
            <person name="Bhonagiri V."/>
            <person name="Nash W.E."/>
            <person name="Mardis E.R."/>
            <person name="Wilson R.K."/>
        </authorList>
    </citation>
    <scope>NUCLEOTIDE SEQUENCE [LARGE SCALE GENOMIC DNA]</scope>
    <source>
        <strain evidence="6 7">DSM 14838</strain>
    </source>
</reference>
<name>E2NA45_9BACE</name>
<organism evidence="6 7">
    <name type="scientific">Bacteroides cellulosilyticus DSM 14838</name>
    <dbReference type="NCBI Taxonomy" id="537012"/>
    <lineage>
        <taxon>Bacteria</taxon>
        <taxon>Pseudomonadati</taxon>
        <taxon>Bacteroidota</taxon>
        <taxon>Bacteroidia</taxon>
        <taxon>Bacteroidales</taxon>
        <taxon>Bacteroidaceae</taxon>
        <taxon>Bacteroides</taxon>
    </lineage>
</organism>
<dbReference type="InterPro" id="IPR017853">
    <property type="entry name" value="GH"/>
</dbReference>
<dbReference type="PANTHER" id="PTHR22600">
    <property type="entry name" value="BETA-HEXOSAMINIDASE"/>
    <property type="match status" value="1"/>
</dbReference>
<protein>
    <recommendedName>
        <fullName evidence="3">beta-N-acetylhexosaminidase</fullName>
        <ecNumber evidence="3">3.2.1.52</ecNumber>
    </recommendedName>
</protein>
<keyword evidence="4 6" id="KW-0378">Hydrolase</keyword>
<dbReference type="SUPFAM" id="SSF51445">
    <property type="entry name" value="(Trans)glycosidases"/>
    <property type="match status" value="1"/>
</dbReference>
<comment type="similarity">
    <text evidence="2">Belongs to the glycosyl hydrolase 20 family.</text>
</comment>
<dbReference type="HOGENOM" id="CLU_1317813_0_0_10"/>
<evidence type="ECO:0000313" key="7">
    <source>
        <dbReference type="Proteomes" id="UP000003711"/>
    </source>
</evidence>
<dbReference type="Gene3D" id="3.20.20.80">
    <property type="entry name" value="Glycosidases"/>
    <property type="match status" value="1"/>
</dbReference>
<comment type="caution">
    <text evidence="6">The sequence shown here is derived from an EMBL/GenBank/DDBJ whole genome shotgun (WGS) entry which is preliminary data.</text>
</comment>
<dbReference type="InterPro" id="IPR015883">
    <property type="entry name" value="Glyco_hydro_20_cat"/>
</dbReference>
<evidence type="ECO:0000256" key="4">
    <source>
        <dbReference type="ARBA" id="ARBA00022801"/>
    </source>
</evidence>
<reference evidence="6 7" key="2">
    <citation type="submission" date="2009-01" db="EMBL/GenBank/DDBJ databases">
        <title>Draft genome sequence of Bacteroides cellulosilyticus (DSM 14838).</title>
        <authorList>
            <person name="Sudarsanam P."/>
            <person name="Ley R."/>
            <person name="Guruge J."/>
            <person name="Turnbaugh P.J."/>
            <person name="Mahowald M."/>
            <person name="Liep D."/>
            <person name="Gordon J."/>
        </authorList>
    </citation>
    <scope>NUCLEOTIDE SEQUENCE [LARGE SCALE GENOMIC DNA]</scope>
    <source>
        <strain evidence="6 7">DSM 14838</strain>
    </source>
</reference>
<dbReference type="Proteomes" id="UP000003711">
    <property type="component" value="Unassembled WGS sequence"/>
</dbReference>
<proteinExistence type="inferred from homology"/>
<evidence type="ECO:0000259" key="5">
    <source>
        <dbReference type="Pfam" id="PF00728"/>
    </source>
</evidence>
<dbReference type="PANTHER" id="PTHR22600:SF57">
    <property type="entry name" value="BETA-N-ACETYLHEXOSAMINIDASE"/>
    <property type="match status" value="1"/>
</dbReference>
<feature type="non-terminal residue" evidence="6">
    <location>
        <position position="1"/>
    </location>
</feature>